<dbReference type="RefSeq" id="WP_262509747.1">
    <property type="nucleotide sequence ID" value="NZ_QKZV01000001.1"/>
</dbReference>
<dbReference type="Proteomes" id="UP000249720">
    <property type="component" value="Unassembled WGS sequence"/>
</dbReference>
<dbReference type="AlphaFoldDB" id="A0A2W7RYW8"/>
<protein>
    <submittedName>
        <fullName evidence="1">Uncharacterized protein</fullName>
    </submittedName>
</protein>
<accession>A0A2W7RYW8</accession>
<reference evidence="1 2" key="1">
    <citation type="submission" date="2018-06" db="EMBL/GenBank/DDBJ databases">
        <title>Genomic Encyclopedia of Archaeal and Bacterial Type Strains, Phase II (KMG-II): from individual species to whole genera.</title>
        <authorList>
            <person name="Goeker M."/>
        </authorList>
    </citation>
    <scope>NUCLEOTIDE SEQUENCE [LARGE SCALE GENOMIC DNA]</scope>
    <source>
        <strain evidence="1 2">DSM 23241</strain>
    </source>
</reference>
<keyword evidence="2" id="KW-1185">Reference proteome</keyword>
<sequence>MQMLLLETALLIGGFFLFIYLSAGIDAITSGIKNLRKRNVIRII</sequence>
<proteinExistence type="predicted"/>
<evidence type="ECO:0000313" key="1">
    <source>
        <dbReference type="EMBL" id="PZX65711.1"/>
    </source>
</evidence>
<organism evidence="1 2">
    <name type="scientific">Hydrotalea sandarakina</name>
    <dbReference type="NCBI Taxonomy" id="1004304"/>
    <lineage>
        <taxon>Bacteria</taxon>
        <taxon>Pseudomonadati</taxon>
        <taxon>Bacteroidota</taxon>
        <taxon>Chitinophagia</taxon>
        <taxon>Chitinophagales</taxon>
        <taxon>Chitinophagaceae</taxon>
        <taxon>Hydrotalea</taxon>
    </lineage>
</organism>
<dbReference type="EMBL" id="QKZV01000001">
    <property type="protein sequence ID" value="PZX65711.1"/>
    <property type="molecule type" value="Genomic_DNA"/>
</dbReference>
<comment type="caution">
    <text evidence="1">The sequence shown here is derived from an EMBL/GenBank/DDBJ whole genome shotgun (WGS) entry which is preliminary data.</text>
</comment>
<gene>
    <name evidence="1" type="ORF">LX80_00203</name>
</gene>
<evidence type="ECO:0000313" key="2">
    <source>
        <dbReference type="Proteomes" id="UP000249720"/>
    </source>
</evidence>
<name>A0A2W7RYW8_9BACT</name>